<dbReference type="CDD" id="cd00093">
    <property type="entry name" value="HTH_XRE"/>
    <property type="match status" value="1"/>
</dbReference>
<dbReference type="Pfam" id="PF13560">
    <property type="entry name" value="HTH_31"/>
    <property type="match status" value="1"/>
</dbReference>
<proteinExistence type="predicted"/>
<dbReference type="SUPFAM" id="SSF47413">
    <property type="entry name" value="lambda repressor-like DNA-binding domains"/>
    <property type="match status" value="1"/>
</dbReference>
<evidence type="ECO:0000256" key="2">
    <source>
        <dbReference type="ARBA" id="ARBA00023125"/>
    </source>
</evidence>
<dbReference type="Proteomes" id="UP000429785">
    <property type="component" value="Unassembled WGS sequence"/>
</dbReference>
<evidence type="ECO:0000256" key="3">
    <source>
        <dbReference type="ARBA" id="ARBA00023163"/>
    </source>
</evidence>
<dbReference type="GO" id="GO:0005829">
    <property type="term" value="C:cytosol"/>
    <property type="evidence" value="ECO:0007669"/>
    <property type="project" value="TreeGrafter"/>
</dbReference>
<keyword evidence="1" id="KW-0805">Transcription regulation</keyword>
<evidence type="ECO:0000313" key="6">
    <source>
        <dbReference type="Proteomes" id="UP000429785"/>
    </source>
</evidence>
<name>A0A6I1E1R8_9FLAO</name>
<protein>
    <submittedName>
        <fullName evidence="5">Helix-turn-helix domain-containing protein</fullName>
    </submittedName>
</protein>
<evidence type="ECO:0000313" key="5">
    <source>
        <dbReference type="EMBL" id="KAB7529643.1"/>
    </source>
</evidence>
<comment type="caution">
    <text evidence="5">The sequence shown here is derived from an EMBL/GenBank/DDBJ whole genome shotgun (WGS) entry which is preliminary data.</text>
</comment>
<dbReference type="InterPro" id="IPR001387">
    <property type="entry name" value="Cro/C1-type_HTH"/>
</dbReference>
<dbReference type="SMART" id="SM00530">
    <property type="entry name" value="HTH_XRE"/>
    <property type="match status" value="1"/>
</dbReference>
<sequence>MKKVGERVRFLREKAEKSQFQLSIIAEIPKNQIGRVERGEINTSLVTLGRIADALGVEVSELFDY</sequence>
<keyword evidence="3" id="KW-0804">Transcription</keyword>
<keyword evidence="2" id="KW-0238">DNA-binding</keyword>
<dbReference type="PANTHER" id="PTHR46797:SF23">
    <property type="entry name" value="HTH-TYPE TRANSCRIPTIONAL REGULATOR SUTR"/>
    <property type="match status" value="1"/>
</dbReference>
<accession>A0A6I1E1R8</accession>
<dbReference type="GO" id="GO:0003700">
    <property type="term" value="F:DNA-binding transcription factor activity"/>
    <property type="evidence" value="ECO:0007669"/>
    <property type="project" value="TreeGrafter"/>
</dbReference>
<dbReference type="InterPro" id="IPR010982">
    <property type="entry name" value="Lambda_DNA-bd_dom_sf"/>
</dbReference>
<evidence type="ECO:0000259" key="4">
    <source>
        <dbReference type="PROSITE" id="PS50943"/>
    </source>
</evidence>
<dbReference type="Gene3D" id="1.10.260.40">
    <property type="entry name" value="lambda repressor-like DNA-binding domains"/>
    <property type="match status" value="1"/>
</dbReference>
<dbReference type="PANTHER" id="PTHR46797">
    <property type="entry name" value="HTH-TYPE TRANSCRIPTIONAL REGULATOR"/>
    <property type="match status" value="1"/>
</dbReference>
<dbReference type="EMBL" id="WELG01000002">
    <property type="protein sequence ID" value="KAB7529643.1"/>
    <property type="molecule type" value="Genomic_DNA"/>
</dbReference>
<organism evidence="5 6">
    <name type="scientific">Flagellimonas olearia</name>
    <dbReference type="NCBI Taxonomy" id="552546"/>
    <lineage>
        <taxon>Bacteria</taxon>
        <taxon>Pseudomonadati</taxon>
        <taxon>Bacteroidota</taxon>
        <taxon>Flavobacteriia</taxon>
        <taxon>Flavobacteriales</taxon>
        <taxon>Flavobacteriaceae</taxon>
        <taxon>Flagellimonas</taxon>
    </lineage>
</organism>
<dbReference type="InterPro" id="IPR050807">
    <property type="entry name" value="TransReg_Diox_bact_type"/>
</dbReference>
<dbReference type="GO" id="GO:0003677">
    <property type="term" value="F:DNA binding"/>
    <property type="evidence" value="ECO:0007669"/>
    <property type="project" value="UniProtKB-KW"/>
</dbReference>
<dbReference type="OrthoDB" id="680346at2"/>
<reference evidence="5 6" key="1">
    <citation type="submission" date="2019-10" db="EMBL/GenBank/DDBJ databases">
        <title>Muricauda olearia CL-SS4 JCM15563 genome.</title>
        <authorList>
            <person name="Liu L."/>
        </authorList>
    </citation>
    <scope>NUCLEOTIDE SEQUENCE [LARGE SCALE GENOMIC DNA]</scope>
    <source>
        <strain evidence="5 6">CL-SS4</strain>
    </source>
</reference>
<gene>
    <name evidence="5" type="ORF">F8C76_10165</name>
</gene>
<feature type="domain" description="HTH cro/C1-type" evidence="4">
    <location>
        <begin position="8"/>
        <end position="62"/>
    </location>
</feature>
<dbReference type="PROSITE" id="PS50943">
    <property type="entry name" value="HTH_CROC1"/>
    <property type="match status" value="1"/>
</dbReference>
<dbReference type="AlphaFoldDB" id="A0A6I1E1R8"/>
<evidence type="ECO:0000256" key="1">
    <source>
        <dbReference type="ARBA" id="ARBA00023015"/>
    </source>
</evidence>